<keyword evidence="4" id="KW-1185">Reference proteome</keyword>
<dbReference type="AlphaFoldDB" id="A0A6A4WG68"/>
<evidence type="ECO:0000313" key="3">
    <source>
        <dbReference type="EMBL" id="KAF0305725.1"/>
    </source>
</evidence>
<dbReference type="Pfam" id="PF21788">
    <property type="entry name" value="TNP-like_GBD"/>
    <property type="match status" value="1"/>
</dbReference>
<feature type="domain" description="Transposable element P transposase-like RNase H" evidence="1">
    <location>
        <begin position="1"/>
        <end position="102"/>
    </location>
</feature>
<dbReference type="InterPro" id="IPR048366">
    <property type="entry name" value="TNP-like_GBD"/>
</dbReference>
<evidence type="ECO:0000259" key="2">
    <source>
        <dbReference type="Pfam" id="PF21788"/>
    </source>
</evidence>
<accession>A0A6A4WG68</accession>
<protein>
    <submittedName>
        <fullName evidence="3">DNA transposase THAP9</fullName>
    </submittedName>
</protein>
<evidence type="ECO:0000313" key="4">
    <source>
        <dbReference type="Proteomes" id="UP000440578"/>
    </source>
</evidence>
<proteinExistence type="predicted"/>
<sequence>MSIRKTVAYSRTKDTFIGSVDLGAGEVDDSRLATNALVFMAVGLKGSWRHPVAYFLTDHVSEETLSQLTTAVLAALSDAGLRVRALIADGLNANLTMFGYLGADVKQIDHPPFKNYFLHPSTKEKVFIMLDVAHMLKLLRNLLGESGTLYLDKEEISWHYIQVWHGFIFIL</sequence>
<dbReference type="Proteomes" id="UP000440578">
    <property type="component" value="Unassembled WGS sequence"/>
</dbReference>
<dbReference type="InterPro" id="IPR048365">
    <property type="entry name" value="TNP-like_RNaseH_N"/>
</dbReference>
<organism evidence="3 4">
    <name type="scientific">Amphibalanus amphitrite</name>
    <name type="common">Striped barnacle</name>
    <name type="synonym">Balanus amphitrite</name>
    <dbReference type="NCBI Taxonomy" id="1232801"/>
    <lineage>
        <taxon>Eukaryota</taxon>
        <taxon>Metazoa</taxon>
        <taxon>Ecdysozoa</taxon>
        <taxon>Arthropoda</taxon>
        <taxon>Crustacea</taxon>
        <taxon>Multicrustacea</taxon>
        <taxon>Cirripedia</taxon>
        <taxon>Thoracica</taxon>
        <taxon>Thoracicalcarea</taxon>
        <taxon>Balanomorpha</taxon>
        <taxon>Balanoidea</taxon>
        <taxon>Balanidae</taxon>
        <taxon>Amphibalaninae</taxon>
        <taxon>Amphibalanus</taxon>
    </lineage>
</organism>
<dbReference type="Pfam" id="PF21787">
    <property type="entry name" value="TNP-like_RNaseH_N"/>
    <property type="match status" value="1"/>
</dbReference>
<name>A0A6A4WG68_AMPAM</name>
<feature type="domain" description="Transposable element P transposase-like GTP-binding insertion" evidence="2">
    <location>
        <begin position="133"/>
        <end position="162"/>
    </location>
</feature>
<dbReference type="EMBL" id="VIIS01000727">
    <property type="protein sequence ID" value="KAF0305725.1"/>
    <property type="molecule type" value="Genomic_DNA"/>
</dbReference>
<reference evidence="3 4" key="1">
    <citation type="submission" date="2019-07" db="EMBL/GenBank/DDBJ databases">
        <title>Draft genome assembly of a fouling barnacle, Amphibalanus amphitrite (Darwin, 1854): The first reference genome for Thecostraca.</title>
        <authorList>
            <person name="Kim W."/>
        </authorList>
    </citation>
    <scope>NUCLEOTIDE SEQUENCE [LARGE SCALE GENOMIC DNA]</scope>
    <source>
        <strain evidence="3">SNU_AA5</strain>
        <tissue evidence="3">Soma without cirri and trophi</tissue>
    </source>
</reference>
<evidence type="ECO:0000259" key="1">
    <source>
        <dbReference type="Pfam" id="PF21787"/>
    </source>
</evidence>
<gene>
    <name evidence="3" type="primary">THAP9_8</name>
    <name evidence="3" type="ORF">FJT64_022690</name>
</gene>
<comment type="caution">
    <text evidence="3">The sequence shown here is derived from an EMBL/GenBank/DDBJ whole genome shotgun (WGS) entry which is preliminary data.</text>
</comment>